<evidence type="ECO:0000256" key="6">
    <source>
        <dbReference type="SAM" id="MobiDB-lite"/>
    </source>
</evidence>
<dbReference type="OrthoDB" id="541276at2759"/>
<evidence type="ECO:0000256" key="2">
    <source>
        <dbReference type="ARBA" id="ARBA00022679"/>
    </source>
</evidence>
<evidence type="ECO:0000256" key="4">
    <source>
        <dbReference type="ARBA" id="ARBA00022777"/>
    </source>
</evidence>
<dbReference type="GO" id="GO:0005524">
    <property type="term" value="F:ATP binding"/>
    <property type="evidence" value="ECO:0007669"/>
    <property type="project" value="UniProtKB-KW"/>
</dbReference>
<sequence>MDDEFGEINDFFGNDFSDNEPDEDGAEASSDQVLNKLLEKENQEVVKKRAKSRWIEVHLLYINDYGCEHSGYRVAVYGTAASTVRHPHLSRCLSVLAPSSSKIVLVSEYYEKGTLLELILREQRLKEVPQGVRMFRQLMEAVHYLHERNIVHRDIKLENILIDANGDAKLADFGFARFIARRERSRSFCGTRPYSAPQITVYKPYDSYAADWYALGIVLYTMLVGKWPKDNPPNVPRTALSFPDSIPSAPCRRLIASLLEPHSHENYGRTLPNDPSTYHECTKTYVNKFSAIVRPKIIEAMHSDVGSQVARKLRVYMNIELKETTMSDCNVMRKNLITITLTIELIVQRIVYKKFHPHMIRIIPHNNRNEIS</sequence>
<feature type="compositionally biased region" description="Acidic residues" evidence="6">
    <location>
        <begin position="17"/>
        <end position="26"/>
    </location>
</feature>
<keyword evidence="4 8" id="KW-0418">Kinase</keyword>
<dbReference type="Pfam" id="PF00069">
    <property type="entry name" value="Pkinase"/>
    <property type="match status" value="1"/>
</dbReference>
<evidence type="ECO:0000313" key="8">
    <source>
        <dbReference type="EMBL" id="PIO70014.1"/>
    </source>
</evidence>
<dbReference type="SMART" id="SM00220">
    <property type="entry name" value="S_TKc"/>
    <property type="match status" value="1"/>
</dbReference>
<dbReference type="PANTHER" id="PTHR24346">
    <property type="entry name" value="MAP/MICROTUBULE AFFINITY-REGULATING KINASE"/>
    <property type="match status" value="1"/>
</dbReference>
<dbReference type="InterPro" id="IPR000719">
    <property type="entry name" value="Prot_kinase_dom"/>
</dbReference>
<reference evidence="8 9" key="1">
    <citation type="submission" date="2015-09" db="EMBL/GenBank/DDBJ databases">
        <title>Draft genome of the parasitic nematode Teladorsagia circumcincta isolate WARC Sus (inbred).</title>
        <authorList>
            <person name="Mitreva M."/>
        </authorList>
    </citation>
    <scope>NUCLEOTIDE SEQUENCE [LARGE SCALE GENOMIC DNA]</scope>
    <source>
        <strain evidence="8 9">S</strain>
    </source>
</reference>
<protein>
    <submittedName>
        <fullName evidence="8">Kinase domain protein</fullName>
    </submittedName>
</protein>
<dbReference type="PROSITE" id="PS00108">
    <property type="entry name" value="PROTEIN_KINASE_ST"/>
    <property type="match status" value="1"/>
</dbReference>
<accession>A0A2G9UIE7</accession>
<dbReference type="Gene3D" id="1.10.510.10">
    <property type="entry name" value="Transferase(Phosphotransferase) domain 1"/>
    <property type="match status" value="1"/>
</dbReference>
<evidence type="ECO:0000256" key="5">
    <source>
        <dbReference type="ARBA" id="ARBA00022840"/>
    </source>
</evidence>
<dbReference type="PROSITE" id="PS50011">
    <property type="entry name" value="PROTEIN_KINASE_DOM"/>
    <property type="match status" value="1"/>
</dbReference>
<dbReference type="AlphaFoldDB" id="A0A2G9UIE7"/>
<keyword evidence="3" id="KW-0547">Nucleotide-binding</keyword>
<dbReference type="SUPFAM" id="SSF56112">
    <property type="entry name" value="Protein kinase-like (PK-like)"/>
    <property type="match status" value="1"/>
</dbReference>
<dbReference type="GO" id="GO:0005737">
    <property type="term" value="C:cytoplasm"/>
    <property type="evidence" value="ECO:0007669"/>
    <property type="project" value="TreeGrafter"/>
</dbReference>
<dbReference type="GO" id="GO:0004674">
    <property type="term" value="F:protein serine/threonine kinase activity"/>
    <property type="evidence" value="ECO:0007669"/>
    <property type="project" value="UniProtKB-KW"/>
</dbReference>
<feature type="domain" description="Protein kinase" evidence="7">
    <location>
        <begin position="1"/>
        <end position="290"/>
    </location>
</feature>
<evidence type="ECO:0000256" key="3">
    <source>
        <dbReference type="ARBA" id="ARBA00022741"/>
    </source>
</evidence>
<dbReference type="InterPro" id="IPR011009">
    <property type="entry name" value="Kinase-like_dom_sf"/>
</dbReference>
<name>A0A2G9UIE7_TELCI</name>
<keyword evidence="2" id="KW-0808">Transferase</keyword>
<evidence type="ECO:0000259" key="7">
    <source>
        <dbReference type="PROSITE" id="PS50011"/>
    </source>
</evidence>
<proteinExistence type="predicted"/>
<dbReference type="InterPro" id="IPR008271">
    <property type="entry name" value="Ser/Thr_kinase_AS"/>
</dbReference>
<feature type="region of interest" description="Disordered" evidence="6">
    <location>
        <begin position="1"/>
        <end position="29"/>
    </location>
</feature>
<organism evidence="8 9">
    <name type="scientific">Teladorsagia circumcincta</name>
    <name type="common">Brown stomach worm</name>
    <name type="synonym">Ostertagia circumcincta</name>
    <dbReference type="NCBI Taxonomy" id="45464"/>
    <lineage>
        <taxon>Eukaryota</taxon>
        <taxon>Metazoa</taxon>
        <taxon>Ecdysozoa</taxon>
        <taxon>Nematoda</taxon>
        <taxon>Chromadorea</taxon>
        <taxon>Rhabditida</taxon>
        <taxon>Rhabditina</taxon>
        <taxon>Rhabditomorpha</taxon>
        <taxon>Strongyloidea</taxon>
        <taxon>Trichostrongylidae</taxon>
        <taxon>Teladorsagia</taxon>
    </lineage>
</organism>
<dbReference type="Proteomes" id="UP000230423">
    <property type="component" value="Unassembled WGS sequence"/>
</dbReference>
<keyword evidence="5" id="KW-0067">ATP-binding</keyword>
<gene>
    <name evidence="8" type="ORF">TELCIR_08149</name>
</gene>
<dbReference type="GO" id="GO:0035556">
    <property type="term" value="P:intracellular signal transduction"/>
    <property type="evidence" value="ECO:0007669"/>
    <property type="project" value="TreeGrafter"/>
</dbReference>
<dbReference type="EMBL" id="KZ346430">
    <property type="protein sequence ID" value="PIO70014.1"/>
    <property type="molecule type" value="Genomic_DNA"/>
</dbReference>
<dbReference type="PANTHER" id="PTHR24346:SF82">
    <property type="entry name" value="KP78A-RELATED"/>
    <property type="match status" value="1"/>
</dbReference>
<evidence type="ECO:0000256" key="1">
    <source>
        <dbReference type="ARBA" id="ARBA00022527"/>
    </source>
</evidence>
<evidence type="ECO:0000313" key="9">
    <source>
        <dbReference type="Proteomes" id="UP000230423"/>
    </source>
</evidence>
<keyword evidence="1" id="KW-0723">Serine/threonine-protein kinase</keyword>
<keyword evidence="9" id="KW-1185">Reference proteome</keyword>